<dbReference type="Pfam" id="PF00005">
    <property type="entry name" value="ABC_tran"/>
    <property type="match status" value="1"/>
</dbReference>
<dbReference type="InterPro" id="IPR027417">
    <property type="entry name" value="P-loop_NTPase"/>
</dbReference>
<dbReference type="GO" id="GO:0005524">
    <property type="term" value="F:ATP binding"/>
    <property type="evidence" value="ECO:0007669"/>
    <property type="project" value="UniProtKB-KW"/>
</dbReference>
<evidence type="ECO:0000256" key="6">
    <source>
        <dbReference type="ARBA" id="ARBA00022989"/>
    </source>
</evidence>
<dbReference type="SUPFAM" id="SSF52540">
    <property type="entry name" value="P-loop containing nucleoside triphosphate hydrolases"/>
    <property type="match status" value="1"/>
</dbReference>
<feature type="transmembrane region" description="Helical" evidence="8">
    <location>
        <begin position="168"/>
        <end position="186"/>
    </location>
</feature>
<comment type="subcellular location">
    <subcellularLocation>
        <location evidence="1">Cell membrane</location>
        <topology evidence="1">Multi-pass membrane protein</topology>
    </subcellularLocation>
</comment>
<evidence type="ECO:0000256" key="4">
    <source>
        <dbReference type="ARBA" id="ARBA00022741"/>
    </source>
</evidence>
<dbReference type="PANTHER" id="PTHR43394:SF1">
    <property type="entry name" value="ATP-BINDING CASSETTE SUB-FAMILY B MEMBER 10, MITOCHONDRIAL"/>
    <property type="match status" value="1"/>
</dbReference>
<dbReference type="GO" id="GO:0005886">
    <property type="term" value="C:plasma membrane"/>
    <property type="evidence" value="ECO:0007669"/>
    <property type="project" value="UniProtKB-SubCell"/>
</dbReference>
<keyword evidence="7 8" id="KW-0472">Membrane</keyword>
<feature type="domain" description="ABC transporter" evidence="9">
    <location>
        <begin position="345"/>
        <end position="579"/>
    </location>
</feature>
<feature type="transmembrane region" description="Helical" evidence="8">
    <location>
        <begin position="26"/>
        <end position="45"/>
    </location>
</feature>
<evidence type="ECO:0000313" key="11">
    <source>
        <dbReference type="EMBL" id="KJD31646.1"/>
    </source>
</evidence>
<dbReference type="InterPro" id="IPR003439">
    <property type="entry name" value="ABC_transporter-like_ATP-bd"/>
</dbReference>
<feature type="transmembrane region" description="Helical" evidence="8">
    <location>
        <begin position="65"/>
        <end position="89"/>
    </location>
</feature>
<name>A0A0D7VXR9_9FLAO</name>
<dbReference type="CDD" id="cd18544">
    <property type="entry name" value="ABC_6TM_TmrA_like"/>
    <property type="match status" value="1"/>
</dbReference>
<keyword evidence="2" id="KW-0813">Transport</keyword>
<keyword evidence="3 8" id="KW-0812">Transmembrane</keyword>
<feature type="transmembrane region" description="Helical" evidence="8">
    <location>
        <begin position="275"/>
        <end position="297"/>
    </location>
</feature>
<dbReference type="SMART" id="SM00382">
    <property type="entry name" value="AAA"/>
    <property type="match status" value="1"/>
</dbReference>
<dbReference type="FunFam" id="3.40.50.300:FF:000287">
    <property type="entry name" value="Multidrug ABC transporter ATP-binding protein"/>
    <property type="match status" value="1"/>
</dbReference>
<gene>
    <name evidence="11" type="ORF">PW52_16555</name>
</gene>
<evidence type="ECO:0000256" key="2">
    <source>
        <dbReference type="ARBA" id="ARBA00022448"/>
    </source>
</evidence>
<evidence type="ECO:0000256" key="1">
    <source>
        <dbReference type="ARBA" id="ARBA00004651"/>
    </source>
</evidence>
<dbReference type="RefSeq" id="WP_044634096.1">
    <property type="nucleotide sequence ID" value="NZ_JTDW01000025.1"/>
</dbReference>
<dbReference type="OrthoDB" id="9780296at2"/>
<evidence type="ECO:0000313" key="12">
    <source>
        <dbReference type="Proteomes" id="UP000032578"/>
    </source>
</evidence>
<feature type="domain" description="ABC transmembrane type-1" evidence="10">
    <location>
        <begin position="29"/>
        <end position="312"/>
    </location>
</feature>
<reference evidence="11 12" key="1">
    <citation type="submission" date="2014-11" db="EMBL/GenBank/DDBJ databases">
        <title>Tamlana sedimentorum sp. nov., isolated from shallow sand sediments of the Sea of Japan.</title>
        <authorList>
            <person name="Romanenko L.A."/>
        </authorList>
    </citation>
    <scope>NUCLEOTIDE SEQUENCE [LARGE SCALE GENOMIC DNA]</scope>
    <source>
        <strain evidence="11 12">JCM 19808</strain>
    </source>
</reference>
<keyword evidence="5 11" id="KW-0067">ATP-binding</keyword>
<dbReference type="InterPro" id="IPR003593">
    <property type="entry name" value="AAA+_ATPase"/>
</dbReference>
<dbReference type="GO" id="GO:0016887">
    <property type="term" value="F:ATP hydrolysis activity"/>
    <property type="evidence" value="ECO:0007669"/>
    <property type="project" value="InterPro"/>
</dbReference>
<dbReference type="PANTHER" id="PTHR43394">
    <property type="entry name" value="ATP-DEPENDENT PERMEASE MDL1, MITOCHONDRIAL"/>
    <property type="match status" value="1"/>
</dbReference>
<evidence type="ECO:0000259" key="9">
    <source>
        <dbReference type="PROSITE" id="PS50893"/>
    </source>
</evidence>
<dbReference type="InterPro" id="IPR011527">
    <property type="entry name" value="ABC1_TM_dom"/>
</dbReference>
<evidence type="ECO:0000256" key="3">
    <source>
        <dbReference type="ARBA" id="ARBA00022692"/>
    </source>
</evidence>
<proteinExistence type="predicted"/>
<dbReference type="GO" id="GO:0015421">
    <property type="term" value="F:ABC-type oligopeptide transporter activity"/>
    <property type="evidence" value="ECO:0007669"/>
    <property type="project" value="TreeGrafter"/>
</dbReference>
<dbReference type="Gene3D" id="3.40.50.300">
    <property type="entry name" value="P-loop containing nucleotide triphosphate hydrolases"/>
    <property type="match status" value="1"/>
</dbReference>
<dbReference type="STRING" id="1435349.PW52_16555"/>
<dbReference type="PROSITE" id="PS50893">
    <property type="entry name" value="ABC_TRANSPORTER_2"/>
    <property type="match status" value="1"/>
</dbReference>
<dbReference type="SUPFAM" id="SSF90123">
    <property type="entry name" value="ABC transporter transmembrane region"/>
    <property type="match status" value="1"/>
</dbReference>
<dbReference type="InterPro" id="IPR039421">
    <property type="entry name" value="Type_1_exporter"/>
</dbReference>
<dbReference type="InterPro" id="IPR036640">
    <property type="entry name" value="ABC1_TM_sf"/>
</dbReference>
<keyword evidence="6 8" id="KW-1133">Transmembrane helix</keyword>
<sequence length="588" mass="66698">MSNSKDKFFDYNLFKRLFEFIKPYKFVFFGLIISVVLLAVLSAAVPKLTELAIDDSMTNKDKEGFVFYVTLMFGTLIFQTIFQLLFMYYASWLGQSLVKDVRVNLFNHLLSFKMKYYDQSSVGVLITRSVADMERIADIFGQGLFMIFRDLLTMAVVFGVMLYTNVKLSLIVVLMLPILIYATRIFQKYMKKAFEEVRSEVSNLNSFVQERLTGMKILQVFTRESIEFEKFKTINERHKKGWLKTVWYNSFFFPIAELFGSVTIGLVAWYGGLNIGVTSSVSQGVLVSFIMFIPMLFRPLRQIADKFNTLQMGMVAANRVFKVLDTTSHIDDSGTQLAEAFKGNIRFDKVRFSYVEEEEVLKGISFNVNAGETIAIVGATGAGKSTIINLLNRFYEIKDGNILVDDVNIKAFTLQSLRNQIAVVLQDVFLFADTIMSNITLDHPEVSEADVISAAKEIGVHEFISSLPNGYQYNVKERGVMLSSGQRQLISFLRAYVTNPSILVLDEATSSVDSHSEQLIQDATDKITKGRTSIVIAHRLATVKKADKIIVMDAGEIVEQGTHDELLKKENGYYKNLYEVQFLQEKVA</sequence>
<dbReference type="PROSITE" id="PS00211">
    <property type="entry name" value="ABC_TRANSPORTER_1"/>
    <property type="match status" value="1"/>
</dbReference>
<dbReference type="CDD" id="cd03254">
    <property type="entry name" value="ABCC_Glucan_exporter_like"/>
    <property type="match status" value="1"/>
</dbReference>
<evidence type="ECO:0000256" key="5">
    <source>
        <dbReference type="ARBA" id="ARBA00022840"/>
    </source>
</evidence>
<feature type="transmembrane region" description="Helical" evidence="8">
    <location>
        <begin position="246"/>
        <end position="269"/>
    </location>
</feature>
<organism evidence="11 12">
    <name type="scientific">Neotamlana sedimentorum</name>
    <dbReference type="NCBI Taxonomy" id="1435349"/>
    <lineage>
        <taxon>Bacteria</taxon>
        <taxon>Pseudomonadati</taxon>
        <taxon>Bacteroidota</taxon>
        <taxon>Flavobacteriia</taxon>
        <taxon>Flavobacteriales</taxon>
        <taxon>Flavobacteriaceae</taxon>
        <taxon>Neotamlana</taxon>
    </lineage>
</organism>
<protein>
    <submittedName>
        <fullName evidence="11">Antibiotic ABC transporter ATP-binding protein</fullName>
    </submittedName>
</protein>
<dbReference type="Pfam" id="PF00664">
    <property type="entry name" value="ABC_membrane"/>
    <property type="match status" value="1"/>
</dbReference>
<evidence type="ECO:0000259" key="10">
    <source>
        <dbReference type="PROSITE" id="PS50929"/>
    </source>
</evidence>
<dbReference type="Proteomes" id="UP000032578">
    <property type="component" value="Unassembled WGS sequence"/>
</dbReference>
<evidence type="ECO:0000256" key="7">
    <source>
        <dbReference type="ARBA" id="ARBA00023136"/>
    </source>
</evidence>
<keyword evidence="4" id="KW-0547">Nucleotide-binding</keyword>
<evidence type="ECO:0000256" key="8">
    <source>
        <dbReference type="SAM" id="Phobius"/>
    </source>
</evidence>
<keyword evidence="12" id="KW-1185">Reference proteome</keyword>
<dbReference type="EMBL" id="JTDW01000025">
    <property type="protein sequence ID" value="KJD31646.1"/>
    <property type="molecule type" value="Genomic_DNA"/>
</dbReference>
<dbReference type="Gene3D" id="1.20.1560.10">
    <property type="entry name" value="ABC transporter type 1, transmembrane domain"/>
    <property type="match status" value="1"/>
</dbReference>
<dbReference type="InterPro" id="IPR017871">
    <property type="entry name" value="ABC_transporter-like_CS"/>
</dbReference>
<dbReference type="AlphaFoldDB" id="A0A0D7VXR9"/>
<comment type="caution">
    <text evidence="11">The sequence shown here is derived from an EMBL/GenBank/DDBJ whole genome shotgun (WGS) entry which is preliminary data.</text>
</comment>
<dbReference type="PROSITE" id="PS50929">
    <property type="entry name" value="ABC_TM1F"/>
    <property type="match status" value="1"/>
</dbReference>
<dbReference type="PATRIC" id="fig|1435349.4.peg.1736"/>
<accession>A0A0D7VXR9</accession>